<evidence type="ECO:0000256" key="5">
    <source>
        <dbReference type="ARBA" id="ARBA00023136"/>
    </source>
</evidence>
<proteinExistence type="inferred from homology"/>
<dbReference type="SUPFAM" id="SSF103481">
    <property type="entry name" value="Multidrug resistance efflux transporter EmrE"/>
    <property type="match status" value="1"/>
</dbReference>
<evidence type="ECO:0000256" key="2">
    <source>
        <dbReference type="ARBA" id="ARBA00007001"/>
    </source>
</evidence>
<keyword evidence="3 7" id="KW-0812">Transmembrane</keyword>
<dbReference type="PANTHER" id="PTHR12570:SF91">
    <property type="entry name" value="MAGNESIUM TRANSPORTER-RELATED"/>
    <property type="match status" value="1"/>
</dbReference>
<dbReference type="GO" id="GO:0005769">
    <property type="term" value="C:early endosome"/>
    <property type="evidence" value="ECO:0007669"/>
    <property type="project" value="UniProtKB-SubCell"/>
</dbReference>
<accession>A0AAV1HV88</accession>
<protein>
    <recommendedName>
        <fullName evidence="7">Probable magnesium transporter</fullName>
    </recommendedName>
</protein>
<evidence type="ECO:0000256" key="1">
    <source>
        <dbReference type="ARBA" id="ARBA00004141"/>
    </source>
</evidence>
<dbReference type="PANTHER" id="PTHR12570">
    <property type="match status" value="1"/>
</dbReference>
<dbReference type="GO" id="GO:0005886">
    <property type="term" value="C:plasma membrane"/>
    <property type="evidence" value="ECO:0007669"/>
    <property type="project" value="UniProtKB-SubCell"/>
</dbReference>
<keyword evidence="9" id="KW-1185">Reference proteome</keyword>
<keyword evidence="7" id="KW-0460">Magnesium</keyword>
<keyword evidence="5 7" id="KW-0472">Membrane</keyword>
<sequence length="270" mass="29272">MLMMIVGEIANFAAYAFAPAILVTPLGALSIIVSAVLAHLVLKERLNIFGILGCILCIVGSITIVLHAPEEQPITSLLQVWRLALQPGFLLYCITAVGVILYLIFSVAPKHGNSNIFVYLAICSLIGSLSVMSVKALGIALKLTFQGENQFVFIETYFCILIVGVSVITQLNYLNRALDMFNTAIVSPIYYVMFTLFTITASLILFKEQQTGNQMAAEACGFITIVIGTFLLHATRELDVSLGDLTALLRAPASSQTAGVRLSTMEMGRR</sequence>
<dbReference type="Pfam" id="PF05653">
    <property type="entry name" value="Mg_trans_NIPA"/>
    <property type="match status" value="1"/>
</dbReference>
<feature type="transmembrane region" description="Helical" evidence="7">
    <location>
        <begin position="48"/>
        <end position="68"/>
    </location>
</feature>
<feature type="transmembrane region" description="Helical" evidence="7">
    <location>
        <begin position="151"/>
        <end position="169"/>
    </location>
</feature>
<keyword evidence="7" id="KW-1003">Cell membrane</keyword>
<dbReference type="InterPro" id="IPR008521">
    <property type="entry name" value="Mg_trans_NIPA"/>
</dbReference>
<keyword evidence="4 7" id="KW-1133">Transmembrane helix</keyword>
<dbReference type="EMBL" id="CAUYUE010000001">
    <property type="protein sequence ID" value="CAK0735556.1"/>
    <property type="molecule type" value="Genomic_DNA"/>
</dbReference>
<feature type="transmembrane region" description="Helical" evidence="7">
    <location>
        <begin position="189"/>
        <end position="206"/>
    </location>
</feature>
<comment type="caution">
    <text evidence="7">Lacks conserved residue(s) required for the propagation of feature annotation.</text>
</comment>
<evidence type="ECO:0000256" key="7">
    <source>
        <dbReference type="RuleBase" id="RU363078"/>
    </source>
</evidence>
<keyword evidence="7" id="KW-0813">Transport</keyword>
<evidence type="ECO:0000256" key="4">
    <source>
        <dbReference type="ARBA" id="ARBA00022989"/>
    </source>
</evidence>
<feature type="transmembrane region" description="Helical" evidence="7">
    <location>
        <begin position="12"/>
        <end position="42"/>
    </location>
</feature>
<comment type="similarity">
    <text evidence="2 7">Belongs to the NIPA (TC 2.A.7) family.</text>
</comment>
<dbReference type="AlphaFoldDB" id="A0AAV1HV88"/>
<evidence type="ECO:0000256" key="6">
    <source>
        <dbReference type="ARBA" id="ARBA00025284"/>
    </source>
</evidence>
<dbReference type="Proteomes" id="UP001314263">
    <property type="component" value="Unassembled WGS sequence"/>
</dbReference>
<dbReference type="InterPro" id="IPR037185">
    <property type="entry name" value="EmrE-like"/>
</dbReference>
<dbReference type="GO" id="GO:0015095">
    <property type="term" value="F:magnesium ion transmembrane transporter activity"/>
    <property type="evidence" value="ECO:0007669"/>
    <property type="project" value="UniProtKB-UniRule"/>
</dbReference>
<evidence type="ECO:0000313" key="8">
    <source>
        <dbReference type="EMBL" id="CAK0735556.1"/>
    </source>
</evidence>
<organism evidence="8 9">
    <name type="scientific">Coccomyxa viridis</name>
    <dbReference type="NCBI Taxonomy" id="1274662"/>
    <lineage>
        <taxon>Eukaryota</taxon>
        <taxon>Viridiplantae</taxon>
        <taxon>Chlorophyta</taxon>
        <taxon>core chlorophytes</taxon>
        <taxon>Trebouxiophyceae</taxon>
        <taxon>Trebouxiophyceae incertae sedis</taxon>
        <taxon>Coccomyxaceae</taxon>
        <taxon>Coccomyxa</taxon>
    </lineage>
</organism>
<feature type="transmembrane region" description="Helical" evidence="7">
    <location>
        <begin position="116"/>
        <end position="139"/>
    </location>
</feature>
<evidence type="ECO:0000313" key="9">
    <source>
        <dbReference type="Proteomes" id="UP001314263"/>
    </source>
</evidence>
<evidence type="ECO:0000256" key="3">
    <source>
        <dbReference type="ARBA" id="ARBA00022692"/>
    </source>
</evidence>
<comment type="caution">
    <text evidence="8">The sequence shown here is derived from an EMBL/GenBank/DDBJ whole genome shotgun (WGS) entry which is preliminary data.</text>
</comment>
<reference evidence="8 9" key="1">
    <citation type="submission" date="2023-10" db="EMBL/GenBank/DDBJ databases">
        <authorList>
            <person name="Maclean D."/>
            <person name="Macfadyen A."/>
        </authorList>
    </citation>
    <scope>NUCLEOTIDE SEQUENCE [LARGE SCALE GENOMIC DNA]</scope>
</reference>
<keyword evidence="7" id="KW-0406">Ion transport</keyword>
<comment type="subunit">
    <text evidence="7">Homodimer.</text>
</comment>
<feature type="transmembrane region" description="Helical" evidence="7">
    <location>
        <begin position="215"/>
        <end position="234"/>
    </location>
</feature>
<gene>
    <name evidence="8" type="ORF">CVIRNUC_000600</name>
</gene>
<name>A0AAV1HV88_9CHLO</name>
<comment type="function">
    <text evidence="6 7">Acts as a Mg(2+) transporter. Can also transport other divalent cations such as Fe(2+), Sr(2+), Ba(2+), Mn(2+) and Co(2+) but to a much less extent than Mg(2+).</text>
</comment>
<keyword evidence="7" id="KW-0967">Endosome</keyword>
<feature type="transmembrane region" description="Helical" evidence="7">
    <location>
        <begin position="80"/>
        <end position="104"/>
    </location>
</feature>
<comment type="subcellular location">
    <subcellularLocation>
        <location evidence="7">Cell membrane</location>
        <topology evidence="7">Multi-pass membrane protein</topology>
    </subcellularLocation>
    <subcellularLocation>
        <location evidence="7">Early endosome</location>
    </subcellularLocation>
    <subcellularLocation>
        <location evidence="1">Membrane</location>
        <topology evidence="1">Multi-pass membrane protein</topology>
    </subcellularLocation>
</comment>